<comment type="similarity">
    <text evidence="2">Belongs to the major facilitator superfamily. Monocarboxylate porter (TC 2.A.1.13) family.</text>
</comment>
<feature type="transmembrane region" description="Helical" evidence="3">
    <location>
        <begin position="184"/>
        <end position="204"/>
    </location>
</feature>
<dbReference type="GO" id="GO:0022857">
    <property type="term" value="F:transmembrane transporter activity"/>
    <property type="evidence" value="ECO:0007669"/>
    <property type="project" value="InterPro"/>
</dbReference>
<dbReference type="Proteomes" id="UP000076738">
    <property type="component" value="Unassembled WGS sequence"/>
</dbReference>
<feature type="transmembrane region" description="Helical" evidence="3">
    <location>
        <begin position="55"/>
        <end position="75"/>
    </location>
</feature>
<dbReference type="PANTHER" id="PTHR11360:SF234">
    <property type="entry name" value="MFS-TYPE TRANSPORTER DBAD-RELATED"/>
    <property type="match status" value="1"/>
</dbReference>
<dbReference type="OrthoDB" id="6499973at2759"/>
<sequence length="451" mass="48139">MSGRLSPVALGELGTTDPSSLDIVKEEVAESAAEPHKDGQPEPDEIEIPDGGLQAWCTVAGAWLVSLSTFGYMNAYGVYQAYYIETLLPSYSPSAISWIGSVQTLLMLGMGGFSGKLFDKGYFRALIIPGTIIYVGCIFAQSAVGVDKYYQVFLSQGLGQGLATGLLYVPTISVIAHHFRRRRAMAMGMIVMGSSTGGVIFPIMLNNVLQRSSFAWTVRSAGFLILGCLVAANLLMSTRLPPGKAKDQANVLGFFKEPQYVLLLAGIFFVFWGISFPLFYIQLYTSLKVSNQTFAFYTISITNVGSMFGRTLPNLIADRTGPMVLLVPACFITGSLIFAMFGCTYEGAIIVFCLFFGFFSGAFIGLMAPAAANISRSVSEIGARIGIGMSLMGLAALSGTPVVGAIIGSGPDFAWWKGIIFSGVSALAGGTFLAAAWYVQPRGLHLRATGH</sequence>
<feature type="transmembrane region" description="Helical" evidence="3">
    <location>
        <begin position="158"/>
        <end position="177"/>
    </location>
</feature>
<dbReference type="InterPro" id="IPR036259">
    <property type="entry name" value="MFS_trans_sf"/>
</dbReference>
<feature type="transmembrane region" description="Helical" evidence="3">
    <location>
        <begin position="294"/>
        <end position="312"/>
    </location>
</feature>
<dbReference type="SUPFAM" id="SSF103473">
    <property type="entry name" value="MFS general substrate transporter"/>
    <property type="match status" value="1"/>
</dbReference>
<keyword evidence="3" id="KW-0812">Transmembrane</keyword>
<feature type="transmembrane region" description="Helical" evidence="3">
    <location>
        <begin position="260"/>
        <end position="282"/>
    </location>
</feature>
<keyword evidence="3" id="KW-0472">Membrane</keyword>
<comment type="subcellular location">
    <subcellularLocation>
        <location evidence="1">Membrane</location>
        <topology evidence="1">Multi-pass membrane protein</topology>
    </subcellularLocation>
</comment>
<evidence type="ECO:0000256" key="1">
    <source>
        <dbReference type="ARBA" id="ARBA00004141"/>
    </source>
</evidence>
<feature type="transmembrane region" description="Helical" evidence="3">
    <location>
        <begin position="95"/>
        <end position="113"/>
    </location>
</feature>
<keyword evidence="5" id="KW-1185">Reference proteome</keyword>
<feature type="transmembrane region" description="Helical" evidence="3">
    <location>
        <begin position="385"/>
        <end position="407"/>
    </location>
</feature>
<reference evidence="4 5" key="1">
    <citation type="journal article" date="2016" name="Mol. Biol. Evol.">
        <title>Comparative Genomics of Early-Diverging Mushroom-Forming Fungi Provides Insights into the Origins of Lignocellulose Decay Capabilities.</title>
        <authorList>
            <person name="Nagy L.G."/>
            <person name="Riley R."/>
            <person name="Tritt A."/>
            <person name="Adam C."/>
            <person name="Daum C."/>
            <person name="Floudas D."/>
            <person name="Sun H."/>
            <person name="Yadav J.S."/>
            <person name="Pangilinan J."/>
            <person name="Larsson K.H."/>
            <person name="Matsuura K."/>
            <person name="Barry K."/>
            <person name="Labutti K."/>
            <person name="Kuo R."/>
            <person name="Ohm R.A."/>
            <person name="Bhattacharya S.S."/>
            <person name="Shirouzu T."/>
            <person name="Yoshinaga Y."/>
            <person name="Martin F.M."/>
            <person name="Grigoriev I.V."/>
            <person name="Hibbett D.S."/>
        </authorList>
    </citation>
    <scope>NUCLEOTIDE SEQUENCE [LARGE SCALE GENOMIC DNA]</scope>
    <source>
        <strain evidence="4 5">TUFC12733</strain>
    </source>
</reference>
<organism evidence="4 5">
    <name type="scientific">Calocera viscosa (strain TUFC12733)</name>
    <dbReference type="NCBI Taxonomy" id="1330018"/>
    <lineage>
        <taxon>Eukaryota</taxon>
        <taxon>Fungi</taxon>
        <taxon>Dikarya</taxon>
        <taxon>Basidiomycota</taxon>
        <taxon>Agaricomycotina</taxon>
        <taxon>Dacrymycetes</taxon>
        <taxon>Dacrymycetales</taxon>
        <taxon>Dacrymycetaceae</taxon>
        <taxon>Calocera</taxon>
    </lineage>
</organism>
<dbReference type="InterPro" id="IPR011701">
    <property type="entry name" value="MFS"/>
</dbReference>
<feature type="transmembrane region" description="Helical" evidence="3">
    <location>
        <begin position="348"/>
        <end position="373"/>
    </location>
</feature>
<proteinExistence type="inferred from homology"/>
<dbReference type="GO" id="GO:0016020">
    <property type="term" value="C:membrane"/>
    <property type="evidence" value="ECO:0007669"/>
    <property type="project" value="UniProtKB-SubCell"/>
</dbReference>
<dbReference type="PANTHER" id="PTHR11360">
    <property type="entry name" value="MONOCARBOXYLATE TRANSPORTER"/>
    <property type="match status" value="1"/>
</dbReference>
<dbReference type="EMBL" id="KV417269">
    <property type="protein sequence ID" value="KZP00473.1"/>
    <property type="molecule type" value="Genomic_DNA"/>
</dbReference>
<feature type="transmembrane region" description="Helical" evidence="3">
    <location>
        <begin position="125"/>
        <end position="146"/>
    </location>
</feature>
<dbReference type="Pfam" id="PF07690">
    <property type="entry name" value="MFS_1"/>
    <property type="match status" value="1"/>
</dbReference>
<evidence type="ECO:0000313" key="4">
    <source>
        <dbReference type="EMBL" id="KZP00473.1"/>
    </source>
</evidence>
<evidence type="ECO:0000256" key="2">
    <source>
        <dbReference type="ARBA" id="ARBA00006727"/>
    </source>
</evidence>
<name>A0A167R244_CALVF</name>
<gene>
    <name evidence="4" type="ORF">CALVIDRAFT_552748</name>
</gene>
<evidence type="ECO:0000313" key="5">
    <source>
        <dbReference type="Proteomes" id="UP000076738"/>
    </source>
</evidence>
<protein>
    <submittedName>
        <fullName evidence="4">MFS general substrate transporter</fullName>
    </submittedName>
</protein>
<dbReference type="Gene3D" id="1.20.1250.20">
    <property type="entry name" value="MFS general substrate transporter like domains"/>
    <property type="match status" value="2"/>
</dbReference>
<dbReference type="AlphaFoldDB" id="A0A167R244"/>
<feature type="transmembrane region" description="Helical" evidence="3">
    <location>
        <begin position="324"/>
        <end position="342"/>
    </location>
</feature>
<evidence type="ECO:0000256" key="3">
    <source>
        <dbReference type="SAM" id="Phobius"/>
    </source>
</evidence>
<feature type="transmembrane region" description="Helical" evidence="3">
    <location>
        <begin position="419"/>
        <end position="439"/>
    </location>
</feature>
<feature type="transmembrane region" description="Helical" evidence="3">
    <location>
        <begin position="216"/>
        <end position="236"/>
    </location>
</feature>
<keyword evidence="3" id="KW-1133">Transmembrane helix</keyword>
<dbReference type="InterPro" id="IPR050327">
    <property type="entry name" value="Proton-linked_MCT"/>
</dbReference>
<accession>A0A167R244</accession>